<dbReference type="EMBL" id="JBHPBY010000061">
    <property type="protein sequence ID" value="MFC1849832.1"/>
    <property type="molecule type" value="Genomic_DNA"/>
</dbReference>
<comment type="caution">
    <text evidence="2">The sequence shown here is derived from an EMBL/GenBank/DDBJ whole genome shotgun (WGS) entry which is preliminary data.</text>
</comment>
<gene>
    <name evidence="2" type="ORF">ACFL27_06450</name>
</gene>
<proteinExistence type="predicted"/>
<feature type="compositionally biased region" description="Basic and acidic residues" evidence="1">
    <location>
        <begin position="10"/>
        <end position="19"/>
    </location>
</feature>
<protein>
    <submittedName>
        <fullName evidence="2">Uncharacterized protein</fullName>
    </submittedName>
</protein>
<keyword evidence="3" id="KW-1185">Reference proteome</keyword>
<reference evidence="2 3" key="1">
    <citation type="submission" date="2024-09" db="EMBL/GenBank/DDBJ databases">
        <title>Laminarin stimulates single cell rates of sulfate reduction while oxygen inhibits transcriptomic activity in coastal marine sediment.</title>
        <authorList>
            <person name="Lindsay M."/>
            <person name="Orcutt B."/>
            <person name="Emerson D."/>
            <person name="Stepanauskas R."/>
            <person name="D'Angelo T."/>
        </authorList>
    </citation>
    <scope>NUCLEOTIDE SEQUENCE [LARGE SCALE GENOMIC DNA]</scope>
    <source>
        <strain evidence="2">SAG AM-311-K15</strain>
    </source>
</reference>
<feature type="region of interest" description="Disordered" evidence="1">
    <location>
        <begin position="1"/>
        <end position="24"/>
    </location>
</feature>
<sequence>MHFKRRGRRERREPQRKNDWGGPWPYPHPWSPFGILQHVDPLSSISPRHTTRVKNLLHVGIPRAIAMTILDGVAVADLIVAKYRQNL</sequence>
<organism evidence="2 3">
    <name type="scientific">candidate division CSSED10-310 bacterium</name>
    <dbReference type="NCBI Taxonomy" id="2855610"/>
    <lineage>
        <taxon>Bacteria</taxon>
        <taxon>Bacteria division CSSED10-310</taxon>
    </lineage>
</organism>
<evidence type="ECO:0000313" key="2">
    <source>
        <dbReference type="EMBL" id="MFC1849832.1"/>
    </source>
</evidence>
<accession>A0ABV6YUF2</accession>
<evidence type="ECO:0000313" key="3">
    <source>
        <dbReference type="Proteomes" id="UP001594351"/>
    </source>
</evidence>
<name>A0ABV6YUF2_UNCC1</name>
<evidence type="ECO:0000256" key="1">
    <source>
        <dbReference type="SAM" id="MobiDB-lite"/>
    </source>
</evidence>
<dbReference type="Proteomes" id="UP001594351">
    <property type="component" value="Unassembled WGS sequence"/>
</dbReference>